<organism evidence="1 2">
    <name type="scientific">Candidatus Enterousia avicola</name>
    <dbReference type="NCBI Taxonomy" id="2840787"/>
    <lineage>
        <taxon>Bacteria</taxon>
        <taxon>Pseudomonadati</taxon>
        <taxon>Pseudomonadota</taxon>
        <taxon>Alphaproteobacteria</taxon>
        <taxon>Candidatus Enterousia</taxon>
    </lineage>
</organism>
<reference evidence="1" key="1">
    <citation type="submission" date="2020-10" db="EMBL/GenBank/DDBJ databases">
        <authorList>
            <person name="Gilroy R."/>
        </authorList>
    </citation>
    <scope>NUCLEOTIDE SEQUENCE</scope>
    <source>
        <strain evidence="1">CHK136-897</strain>
    </source>
</reference>
<name>A0A9D1MQY7_9PROT</name>
<comment type="caution">
    <text evidence="1">The sequence shown here is derived from an EMBL/GenBank/DDBJ whole genome shotgun (WGS) entry which is preliminary data.</text>
</comment>
<dbReference type="EMBL" id="DVNO01000001">
    <property type="protein sequence ID" value="HIU65020.1"/>
    <property type="molecule type" value="Genomic_DNA"/>
</dbReference>
<dbReference type="Proteomes" id="UP000824142">
    <property type="component" value="Unassembled WGS sequence"/>
</dbReference>
<reference evidence="1" key="2">
    <citation type="journal article" date="2021" name="PeerJ">
        <title>Extensive microbial diversity within the chicken gut microbiome revealed by metagenomics and culture.</title>
        <authorList>
            <person name="Gilroy R."/>
            <person name="Ravi A."/>
            <person name="Getino M."/>
            <person name="Pursley I."/>
            <person name="Horton D.L."/>
            <person name="Alikhan N.F."/>
            <person name="Baker D."/>
            <person name="Gharbi K."/>
            <person name="Hall N."/>
            <person name="Watson M."/>
            <person name="Adriaenssens E.M."/>
            <person name="Foster-Nyarko E."/>
            <person name="Jarju S."/>
            <person name="Secka A."/>
            <person name="Antonio M."/>
            <person name="Oren A."/>
            <person name="Chaudhuri R.R."/>
            <person name="La Ragione R."/>
            <person name="Hildebrand F."/>
            <person name="Pallen M.J."/>
        </authorList>
    </citation>
    <scope>NUCLEOTIDE SEQUENCE</scope>
    <source>
        <strain evidence="1">CHK136-897</strain>
    </source>
</reference>
<gene>
    <name evidence="1" type="ORF">IAC63_00045</name>
</gene>
<accession>A0A9D1MQY7</accession>
<protein>
    <submittedName>
        <fullName evidence="1">Uncharacterized protein</fullName>
    </submittedName>
</protein>
<sequence length="62" mass="7423">MAEIKVTYIDLNSLKTYQNNPKDHPQKLVLQMLIRHVRFLEYVTATSLVNTTEKSYYWKFAE</sequence>
<dbReference type="AlphaFoldDB" id="A0A9D1MQY7"/>
<evidence type="ECO:0000313" key="2">
    <source>
        <dbReference type="Proteomes" id="UP000824142"/>
    </source>
</evidence>
<proteinExistence type="predicted"/>
<evidence type="ECO:0000313" key="1">
    <source>
        <dbReference type="EMBL" id="HIU65020.1"/>
    </source>
</evidence>